<proteinExistence type="predicted"/>
<evidence type="ECO:0000313" key="5">
    <source>
        <dbReference type="Proteomes" id="UP000054107"/>
    </source>
</evidence>
<evidence type="ECO:0000256" key="2">
    <source>
        <dbReference type="SAM" id="SignalP"/>
    </source>
</evidence>
<reference evidence="4 5" key="1">
    <citation type="submission" date="2014-09" db="EMBL/GenBank/DDBJ databases">
        <authorList>
            <person name="Ellenberger Sabrina"/>
        </authorList>
    </citation>
    <scope>NUCLEOTIDE SEQUENCE [LARGE SCALE GENOMIC DNA]</scope>
    <source>
        <strain evidence="4 5">CBS 412.66</strain>
    </source>
</reference>
<dbReference type="InterPro" id="IPR050904">
    <property type="entry name" value="Adhesion/Biosynth-related"/>
</dbReference>
<evidence type="ECO:0000259" key="3">
    <source>
        <dbReference type="PROSITE" id="PS50213"/>
    </source>
</evidence>
<dbReference type="PROSITE" id="PS50213">
    <property type="entry name" value="FAS1"/>
    <property type="match status" value="2"/>
</dbReference>
<feature type="region of interest" description="Disordered" evidence="1">
    <location>
        <begin position="355"/>
        <end position="379"/>
    </location>
</feature>
<accession>A0A0B7N1G6</accession>
<dbReference type="SMART" id="SM00554">
    <property type="entry name" value="FAS1"/>
    <property type="match status" value="2"/>
</dbReference>
<evidence type="ECO:0000313" key="4">
    <source>
        <dbReference type="EMBL" id="CEP09345.1"/>
    </source>
</evidence>
<dbReference type="PANTHER" id="PTHR10900:SF77">
    <property type="entry name" value="FI19380P1"/>
    <property type="match status" value="1"/>
</dbReference>
<keyword evidence="2" id="KW-0732">Signal</keyword>
<name>A0A0B7N1G6_9FUNG</name>
<gene>
    <name evidence="4" type="primary">PARPA_02831.1 scaffold 5421</name>
</gene>
<dbReference type="EMBL" id="LN721430">
    <property type="protein sequence ID" value="CEP09345.1"/>
    <property type="molecule type" value="Genomic_DNA"/>
</dbReference>
<dbReference type="STRING" id="35722.A0A0B7N1G6"/>
<dbReference type="InterPro" id="IPR000782">
    <property type="entry name" value="FAS1_domain"/>
</dbReference>
<dbReference type="AlphaFoldDB" id="A0A0B7N1G6"/>
<dbReference type="Pfam" id="PF02469">
    <property type="entry name" value="Fasciclin"/>
    <property type="match status" value="2"/>
</dbReference>
<sequence length="379" mass="40898">MQLSKLLSLVLLGVTTAAAQQQQQTPTGNSSATIVELLTAPNNSLGVSKFVGLVQSDDGYKPVVDLLSQPGNYTCLVPNDRVMNKLLKVWKAYAKANGLNATSYPPANLTIENLTLADVVSYHVLNDKVQLANMSNYVNIAHSILNSSNVDHLGTGLPVLIENNATWGQFNNQTWLQSNGQYLEYEVGNGNDDADVVYKDLEASNGFVNVISSVLIPPMRPSLVIEETDDVEDLADLLVQYPDIAAHLDNMNNFTFFAPTDRALKGVNFQNMDNDTIKETVLNHFVQGVYYTTNFTANATSGNGTFNLTTLNNGTLPISVNGSTIIVNNTARVVEPNIFFNNGVMHVINKKLNATNPSGSSSSNSTNTSSSVVSTNTNA</sequence>
<dbReference type="Gene3D" id="2.30.180.10">
    <property type="entry name" value="FAS1 domain"/>
    <property type="match status" value="2"/>
</dbReference>
<feature type="chain" id="PRO_5002121108" description="FAS1 domain-containing protein" evidence="2">
    <location>
        <begin position="20"/>
        <end position="379"/>
    </location>
</feature>
<dbReference type="Proteomes" id="UP000054107">
    <property type="component" value="Unassembled WGS sequence"/>
</dbReference>
<feature type="domain" description="FAS1" evidence="3">
    <location>
        <begin position="218"/>
        <end position="352"/>
    </location>
</feature>
<evidence type="ECO:0000256" key="1">
    <source>
        <dbReference type="SAM" id="MobiDB-lite"/>
    </source>
</evidence>
<dbReference type="InterPro" id="IPR036378">
    <property type="entry name" value="FAS1_dom_sf"/>
</dbReference>
<organism evidence="4 5">
    <name type="scientific">Parasitella parasitica</name>
    <dbReference type="NCBI Taxonomy" id="35722"/>
    <lineage>
        <taxon>Eukaryota</taxon>
        <taxon>Fungi</taxon>
        <taxon>Fungi incertae sedis</taxon>
        <taxon>Mucoromycota</taxon>
        <taxon>Mucoromycotina</taxon>
        <taxon>Mucoromycetes</taxon>
        <taxon>Mucorales</taxon>
        <taxon>Mucorineae</taxon>
        <taxon>Mucoraceae</taxon>
        <taxon>Parasitella</taxon>
    </lineage>
</organism>
<feature type="signal peptide" evidence="2">
    <location>
        <begin position="1"/>
        <end position="19"/>
    </location>
</feature>
<dbReference type="OrthoDB" id="286301at2759"/>
<dbReference type="SUPFAM" id="SSF82153">
    <property type="entry name" value="FAS1 domain"/>
    <property type="match status" value="2"/>
</dbReference>
<dbReference type="PANTHER" id="PTHR10900">
    <property type="entry name" value="PERIOSTIN-RELATED"/>
    <property type="match status" value="1"/>
</dbReference>
<feature type="domain" description="FAS1" evidence="3">
    <location>
        <begin position="34"/>
        <end position="215"/>
    </location>
</feature>
<keyword evidence="5" id="KW-1185">Reference proteome</keyword>
<protein>
    <recommendedName>
        <fullName evidence="3">FAS1 domain-containing protein</fullName>
    </recommendedName>
</protein>